<reference evidence="1 2" key="1">
    <citation type="journal article" date="2024" name="Environ. Microbiol.">
        <title>Novel evolutionary insights on the interactions of the Holosporales (Alphaproteobacteria) with eukaryotic hosts from comparative genomics.</title>
        <authorList>
            <person name="Giovannini M."/>
            <person name="Petroni G."/>
            <person name="Castelli M."/>
        </authorList>
    </citation>
    <scope>NUCLEOTIDE SEQUENCE [LARGE SCALE GENOMIC DNA]</scope>
    <source>
        <strain evidence="1 2">US_Bl 15I1</strain>
    </source>
</reference>
<dbReference type="PANTHER" id="PTHR33293">
    <property type="entry name" value="INSERTION ELEMENT IS1 1 PROTEIN INSB-RELATED"/>
    <property type="match status" value="1"/>
</dbReference>
<sequence length="98" mass="10929">MECKKCNSIQCVKNEMVGDIQRYRCKSCGYNFTNTPKRGKPEGMKALAIFLYTLGNANFGRVGKLLKVSNVAVLKWVGKEAKSLERPFLASSLPPLRS</sequence>
<dbReference type="InterPro" id="IPR051354">
    <property type="entry name" value="Transposase_27_IS1"/>
</dbReference>
<name>A0ABZ2C7D1_9PROT</name>
<proteinExistence type="predicted"/>
<evidence type="ECO:0000313" key="2">
    <source>
        <dbReference type="Proteomes" id="UP001330434"/>
    </source>
</evidence>
<dbReference type="EMBL" id="CP133270">
    <property type="protein sequence ID" value="WVX67247.1"/>
    <property type="molecule type" value="Genomic_DNA"/>
</dbReference>
<keyword evidence="2" id="KW-1185">Reference proteome</keyword>
<evidence type="ECO:0000313" key="1">
    <source>
        <dbReference type="EMBL" id="WVX67247.1"/>
    </source>
</evidence>
<organism evidence="1 2">
    <name type="scientific">Candidatus Bealeia paramacronuclearis</name>
    <dbReference type="NCBI Taxonomy" id="1921001"/>
    <lineage>
        <taxon>Bacteria</taxon>
        <taxon>Pseudomonadati</taxon>
        <taxon>Pseudomonadota</taxon>
        <taxon>Alphaproteobacteria</taxon>
        <taxon>Holosporales</taxon>
        <taxon>Holosporaceae</taxon>
        <taxon>Candidatus Bealeia</taxon>
    </lineage>
</organism>
<dbReference type="RefSeq" id="WP_331256022.1">
    <property type="nucleotide sequence ID" value="NZ_CP133270.1"/>
</dbReference>
<protein>
    <submittedName>
        <fullName evidence="1">IS1 family transposase domain protein</fullName>
    </submittedName>
</protein>
<accession>A0ABZ2C7D1</accession>
<dbReference type="PANTHER" id="PTHR33293:SF1">
    <property type="entry name" value="INSERTION ELEMENT IS1 1 PROTEIN INSB-RELATED"/>
    <property type="match status" value="1"/>
</dbReference>
<dbReference type="Proteomes" id="UP001330434">
    <property type="component" value="Chromosome"/>
</dbReference>
<gene>
    <name evidence="1" type="ORF">Bealeia1_01445</name>
</gene>